<gene>
    <name evidence="3" type="ORF">AXK11_03535</name>
</gene>
<dbReference type="SUPFAM" id="SSF51604">
    <property type="entry name" value="Enolase C-terminal domain-like"/>
    <property type="match status" value="1"/>
</dbReference>
<dbReference type="Proteomes" id="UP000070058">
    <property type="component" value="Unassembled WGS sequence"/>
</dbReference>
<evidence type="ECO:0000313" key="3">
    <source>
        <dbReference type="EMBL" id="KXU36626.1"/>
    </source>
</evidence>
<reference evidence="4" key="1">
    <citation type="submission" date="2016-02" db="EMBL/GenBank/DDBJ databases">
        <authorList>
            <person name="Sanders J.G."/>
            <person name="Lin J.Y."/>
            <person name="Wertz J.T."/>
            <person name="Russell J.A."/>
            <person name="Moreau C.S."/>
            <person name="Powell S."/>
        </authorList>
    </citation>
    <scope>NUCLEOTIDE SEQUENCE [LARGE SCALE GENOMIC DNA]</scope>
    <source>
        <strain evidence="4">CAG34</strain>
    </source>
</reference>
<feature type="domain" description="Mandelate racemase/muconate lactonizing enzyme C-terminal" evidence="2">
    <location>
        <begin position="28"/>
        <end position="134"/>
    </location>
</feature>
<dbReference type="PANTHER" id="PTHR48073">
    <property type="entry name" value="O-SUCCINYLBENZOATE SYNTHASE-RELATED"/>
    <property type="match status" value="1"/>
</dbReference>
<protein>
    <recommendedName>
        <fullName evidence="2">Mandelate racemase/muconate lactonizing enzyme C-terminal domain-containing protein</fullName>
    </recommendedName>
</protein>
<proteinExistence type="predicted"/>
<keyword evidence="1" id="KW-0479">Metal-binding</keyword>
<dbReference type="InterPro" id="IPR013342">
    <property type="entry name" value="Mandelate_racemase_C"/>
</dbReference>
<dbReference type="Gene3D" id="3.20.20.120">
    <property type="entry name" value="Enolase-like C-terminal domain"/>
    <property type="match status" value="1"/>
</dbReference>
<accession>A0A139SPY5</accession>
<evidence type="ECO:0000256" key="1">
    <source>
        <dbReference type="ARBA" id="ARBA00022723"/>
    </source>
</evidence>
<evidence type="ECO:0000313" key="4">
    <source>
        <dbReference type="Proteomes" id="UP000070058"/>
    </source>
</evidence>
<dbReference type="STRING" id="1548207.AXK11_03535"/>
<comment type="caution">
    <text evidence="3">The sequence shown here is derived from an EMBL/GenBank/DDBJ whole genome shotgun (WGS) entry which is preliminary data.</text>
</comment>
<sequence>MQRLIGRRAPAPLPDTSSREVAALLPAGRAAVDAMRDRRAAGFRTFKWKVGVASDPAEELDILDELCAELPTEAAAGARPARLRLDANGGWDQRTAERWLERCAELGSKIEFIEQPVWAGPGASAREQRRTEDVLLGLSADYPTALALDESLLGDGDVHGWLERGWQGVFVVKPTLLAEPATVLAELARADARVVFSSALETAVGAKEALRWAFAWETRARREGQQGREKRAGARQTEPYALGFGVWPLFAEAALNGPCASPFLSREAVEAINSEAAWNALS</sequence>
<organism evidence="3 4">
    <name type="scientific">Cephaloticoccus primus</name>
    <dbReference type="NCBI Taxonomy" id="1548207"/>
    <lineage>
        <taxon>Bacteria</taxon>
        <taxon>Pseudomonadati</taxon>
        <taxon>Verrucomicrobiota</taxon>
        <taxon>Opitutia</taxon>
        <taxon>Opitutales</taxon>
        <taxon>Opitutaceae</taxon>
        <taxon>Cephaloticoccus</taxon>
    </lineage>
</organism>
<dbReference type="AlphaFoldDB" id="A0A139SPY5"/>
<dbReference type="Pfam" id="PF13378">
    <property type="entry name" value="MR_MLE_C"/>
    <property type="match status" value="1"/>
</dbReference>
<dbReference type="InterPro" id="IPR029065">
    <property type="entry name" value="Enolase_C-like"/>
</dbReference>
<keyword evidence="4" id="KW-1185">Reference proteome</keyword>
<name>A0A139SPY5_9BACT</name>
<dbReference type="InterPro" id="IPR036849">
    <property type="entry name" value="Enolase-like_C_sf"/>
</dbReference>
<evidence type="ECO:0000259" key="2">
    <source>
        <dbReference type="SMART" id="SM00922"/>
    </source>
</evidence>
<dbReference type="PANTHER" id="PTHR48073:SF2">
    <property type="entry name" value="O-SUCCINYLBENZOATE SYNTHASE"/>
    <property type="match status" value="1"/>
</dbReference>
<dbReference type="SMART" id="SM00922">
    <property type="entry name" value="MR_MLE"/>
    <property type="match status" value="1"/>
</dbReference>
<dbReference type="GO" id="GO:0046872">
    <property type="term" value="F:metal ion binding"/>
    <property type="evidence" value="ECO:0007669"/>
    <property type="project" value="UniProtKB-KW"/>
</dbReference>
<dbReference type="EMBL" id="LSZQ01000029">
    <property type="protein sequence ID" value="KXU36626.1"/>
    <property type="molecule type" value="Genomic_DNA"/>
</dbReference>